<dbReference type="Pfam" id="PF01753">
    <property type="entry name" value="zf-MYND"/>
    <property type="match status" value="1"/>
</dbReference>
<protein>
    <recommendedName>
        <fullName evidence="5">MYND-type domain-containing protein</fullName>
    </recommendedName>
</protein>
<name>A0A3N4IIU4_ASCIM</name>
<evidence type="ECO:0000259" key="5">
    <source>
        <dbReference type="PROSITE" id="PS50865"/>
    </source>
</evidence>
<proteinExistence type="predicted"/>
<dbReference type="STRING" id="1160509.A0A3N4IIU4"/>
<accession>A0A3N4IIU4</accession>
<dbReference type="OrthoDB" id="432970at2759"/>
<feature type="domain" description="MYND-type" evidence="5">
    <location>
        <begin position="4"/>
        <end position="41"/>
    </location>
</feature>
<dbReference type="Gene3D" id="6.10.140.2220">
    <property type="match status" value="1"/>
</dbReference>
<dbReference type="EMBL" id="ML119654">
    <property type="protein sequence ID" value="RPA85347.1"/>
    <property type="molecule type" value="Genomic_DNA"/>
</dbReference>
<dbReference type="PROSITE" id="PS50865">
    <property type="entry name" value="ZF_MYND_2"/>
    <property type="match status" value="1"/>
</dbReference>
<sequence>MPNCKVCEKSNNLMKCGRCNDVFYCSRECQKTDWKKHKVDCKPTEASRMPSNVKTASIKGANTRSANTFPILDTTNTITVPLSSLRPVNKPIRIRNIAIPTHPEGHPDRTMRIITPKDPEWVEHIDRRIFLDNISVIHNQTSTPLNHPMRTGSNSRMVLILFHGIIGDPNRKKDSELFRLQLLIPQHDLDILRRIAPSTERDREMVYQALYNRTIFPAVFPRCDRVCLGCGSKAKTGGHNSKFRIGKSREEGAVYTNLDSVWSLIGPVCGKAACELKGREAIAKFEKNHDKEMQELEASYCKGCLPTWRKEGMNRPEGTGEVIWG</sequence>
<organism evidence="6 7">
    <name type="scientific">Ascobolus immersus RN42</name>
    <dbReference type="NCBI Taxonomy" id="1160509"/>
    <lineage>
        <taxon>Eukaryota</taxon>
        <taxon>Fungi</taxon>
        <taxon>Dikarya</taxon>
        <taxon>Ascomycota</taxon>
        <taxon>Pezizomycotina</taxon>
        <taxon>Pezizomycetes</taxon>
        <taxon>Pezizales</taxon>
        <taxon>Ascobolaceae</taxon>
        <taxon>Ascobolus</taxon>
    </lineage>
</organism>
<keyword evidence="1" id="KW-0479">Metal-binding</keyword>
<keyword evidence="2 4" id="KW-0863">Zinc-finger</keyword>
<evidence type="ECO:0000313" key="6">
    <source>
        <dbReference type="EMBL" id="RPA85347.1"/>
    </source>
</evidence>
<evidence type="ECO:0000256" key="3">
    <source>
        <dbReference type="ARBA" id="ARBA00022833"/>
    </source>
</evidence>
<evidence type="ECO:0000256" key="2">
    <source>
        <dbReference type="ARBA" id="ARBA00022771"/>
    </source>
</evidence>
<evidence type="ECO:0000313" key="7">
    <source>
        <dbReference type="Proteomes" id="UP000275078"/>
    </source>
</evidence>
<dbReference type="Proteomes" id="UP000275078">
    <property type="component" value="Unassembled WGS sequence"/>
</dbReference>
<dbReference type="AlphaFoldDB" id="A0A3N4IIU4"/>
<gene>
    <name evidence="6" type="ORF">BJ508DRAFT_303012</name>
</gene>
<dbReference type="InterPro" id="IPR002893">
    <property type="entry name" value="Znf_MYND"/>
</dbReference>
<evidence type="ECO:0000256" key="1">
    <source>
        <dbReference type="ARBA" id="ARBA00022723"/>
    </source>
</evidence>
<dbReference type="PROSITE" id="PS01360">
    <property type="entry name" value="ZF_MYND_1"/>
    <property type="match status" value="1"/>
</dbReference>
<dbReference type="GO" id="GO:0008270">
    <property type="term" value="F:zinc ion binding"/>
    <property type="evidence" value="ECO:0007669"/>
    <property type="project" value="UniProtKB-KW"/>
</dbReference>
<evidence type="ECO:0000256" key="4">
    <source>
        <dbReference type="PROSITE-ProRule" id="PRU00134"/>
    </source>
</evidence>
<keyword evidence="3" id="KW-0862">Zinc</keyword>
<reference evidence="6 7" key="1">
    <citation type="journal article" date="2018" name="Nat. Ecol. Evol.">
        <title>Pezizomycetes genomes reveal the molecular basis of ectomycorrhizal truffle lifestyle.</title>
        <authorList>
            <person name="Murat C."/>
            <person name="Payen T."/>
            <person name="Noel B."/>
            <person name="Kuo A."/>
            <person name="Morin E."/>
            <person name="Chen J."/>
            <person name="Kohler A."/>
            <person name="Krizsan K."/>
            <person name="Balestrini R."/>
            <person name="Da Silva C."/>
            <person name="Montanini B."/>
            <person name="Hainaut M."/>
            <person name="Levati E."/>
            <person name="Barry K.W."/>
            <person name="Belfiori B."/>
            <person name="Cichocki N."/>
            <person name="Clum A."/>
            <person name="Dockter R.B."/>
            <person name="Fauchery L."/>
            <person name="Guy J."/>
            <person name="Iotti M."/>
            <person name="Le Tacon F."/>
            <person name="Lindquist E.A."/>
            <person name="Lipzen A."/>
            <person name="Malagnac F."/>
            <person name="Mello A."/>
            <person name="Molinier V."/>
            <person name="Miyauchi S."/>
            <person name="Poulain J."/>
            <person name="Riccioni C."/>
            <person name="Rubini A."/>
            <person name="Sitrit Y."/>
            <person name="Splivallo R."/>
            <person name="Traeger S."/>
            <person name="Wang M."/>
            <person name="Zifcakova L."/>
            <person name="Wipf D."/>
            <person name="Zambonelli A."/>
            <person name="Paolocci F."/>
            <person name="Nowrousian M."/>
            <person name="Ottonello S."/>
            <person name="Baldrian P."/>
            <person name="Spatafora J.W."/>
            <person name="Henrissat B."/>
            <person name="Nagy L.G."/>
            <person name="Aury J.M."/>
            <person name="Wincker P."/>
            <person name="Grigoriev I.V."/>
            <person name="Bonfante P."/>
            <person name="Martin F.M."/>
        </authorList>
    </citation>
    <scope>NUCLEOTIDE SEQUENCE [LARGE SCALE GENOMIC DNA]</scope>
    <source>
        <strain evidence="6 7">RN42</strain>
    </source>
</reference>
<dbReference type="SUPFAM" id="SSF144232">
    <property type="entry name" value="HIT/MYND zinc finger-like"/>
    <property type="match status" value="1"/>
</dbReference>
<keyword evidence="7" id="KW-1185">Reference proteome</keyword>